<keyword evidence="2" id="KW-1185">Reference proteome</keyword>
<organism evidence="1 2">
    <name type="scientific">Reticulomyxa filosa</name>
    <dbReference type="NCBI Taxonomy" id="46433"/>
    <lineage>
        <taxon>Eukaryota</taxon>
        <taxon>Sar</taxon>
        <taxon>Rhizaria</taxon>
        <taxon>Retaria</taxon>
        <taxon>Foraminifera</taxon>
        <taxon>Monothalamids</taxon>
        <taxon>Reticulomyxidae</taxon>
        <taxon>Reticulomyxa</taxon>
    </lineage>
</organism>
<protein>
    <submittedName>
        <fullName evidence="1">Uncharacterized protein</fullName>
    </submittedName>
</protein>
<proteinExistence type="predicted"/>
<dbReference type="Proteomes" id="UP000023152">
    <property type="component" value="Unassembled WGS sequence"/>
</dbReference>
<dbReference type="EMBL" id="ASPP01023423">
    <property type="protein sequence ID" value="ETO10525.1"/>
    <property type="molecule type" value="Genomic_DNA"/>
</dbReference>
<sequence length="249" mass="28943">MYINVIDFDPEFKPFRFQPTEQSEVQLAMVTAACKLYLKQRNFFKFSHNKTRQLVRELLKIGIACDQATSSDEHETHATQCAAVHAHSFVKERCNTYWKLLGMHYDNDHYNRKQQNFQNILECISTARKMILKPSPISAEVHTTLKYGYYYDHTFLISEKIHVHPLLSTSNNKPNDDDDQADEKLLSQHAGDDHIADQEPITAADHSSQHPLVSTNNDSPLAKQDAIEKGFFFFFFKKKQQQHIKLKQQ</sequence>
<reference evidence="1 2" key="1">
    <citation type="journal article" date="2013" name="Curr. Biol.">
        <title>The Genome of the Foraminiferan Reticulomyxa filosa.</title>
        <authorList>
            <person name="Glockner G."/>
            <person name="Hulsmann N."/>
            <person name="Schleicher M."/>
            <person name="Noegel A.A."/>
            <person name="Eichinger L."/>
            <person name="Gallinger C."/>
            <person name="Pawlowski J."/>
            <person name="Sierra R."/>
            <person name="Euteneuer U."/>
            <person name="Pillet L."/>
            <person name="Moustafa A."/>
            <person name="Platzer M."/>
            <person name="Groth M."/>
            <person name="Szafranski K."/>
            <person name="Schliwa M."/>
        </authorList>
    </citation>
    <scope>NUCLEOTIDE SEQUENCE [LARGE SCALE GENOMIC DNA]</scope>
</reference>
<evidence type="ECO:0000313" key="1">
    <source>
        <dbReference type="EMBL" id="ETO10525.1"/>
    </source>
</evidence>
<gene>
    <name evidence="1" type="ORF">RFI_26852</name>
</gene>
<accession>X6MBV0</accession>
<dbReference type="AlphaFoldDB" id="X6MBV0"/>
<name>X6MBV0_RETFI</name>
<evidence type="ECO:0000313" key="2">
    <source>
        <dbReference type="Proteomes" id="UP000023152"/>
    </source>
</evidence>
<comment type="caution">
    <text evidence="1">The sequence shown here is derived from an EMBL/GenBank/DDBJ whole genome shotgun (WGS) entry which is preliminary data.</text>
</comment>